<dbReference type="GO" id="GO:0160102">
    <property type="term" value="F:tRNA (guanine(10)-N2)-methyltransferase activity"/>
    <property type="evidence" value="ECO:0007669"/>
    <property type="project" value="UniProtKB-EC"/>
</dbReference>
<evidence type="ECO:0000256" key="14">
    <source>
        <dbReference type="ARBA" id="ARBA00075308"/>
    </source>
</evidence>
<sequence length="469" mass="54706">MSKCWKKYLLWFAQEHIEFRIAEIESLLSLFKIDMRYDEKPLNQEPFWLVEFTSETDAQLLASRSVSLRNCIELWGRANSLEHLHSTLKAKRDLFVPHFHSQKSFKIEVETFGKHFSQNEKVSKLETFDYLPLQGKVKLKNPDVCLQYIEYYGNKHLNPPELPYEIFFGKLIASGLRQLIQKLSLKTRKFIGNTTMDPQLSLLMANQAQIQSGDIILDPFVGSGSLLVAAAEFGAYVFGSDIDYLMLHGKTKPSRIKQKKRAEDENVYANMKQYHLESQYLDVLISDFTTIFWKPSMQFDAIITDPPYGIREATERVGTEKSNYVVSEEHLATHVPAKIEYGIPIIYRDLLVFASKHLKVSGKLVCWFPVFREDYNEECLPTHPCLKLIANCEQPLSKVTSRRLLTFEKTRPPSIEELNIEYSTIQDFRDKYFTIREESRKEKRLKNASLKKENWEKYMTNKNAVEVHK</sequence>
<comment type="catalytic activity">
    <reaction evidence="9">
        <text>guanosine(10) in tRNA + S-adenosyl-L-methionine = N(2)-methylguanosine(10) in tRNA + S-adenosyl-L-homocysteine + H(+)</text>
        <dbReference type="Rhea" id="RHEA:43128"/>
        <dbReference type="Rhea" id="RHEA-COMP:10355"/>
        <dbReference type="Rhea" id="RHEA-COMP:10357"/>
        <dbReference type="ChEBI" id="CHEBI:15378"/>
        <dbReference type="ChEBI" id="CHEBI:57856"/>
        <dbReference type="ChEBI" id="CHEBI:59789"/>
        <dbReference type="ChEBI" id="CHEBI:74269"/>
        <dbReference type="ChEBI" id="CHEBI:74481"/>
        <dbReference type="EC" id="2.1.1.214"/>
    </reaction>
    <physiologicalReaction direction="left-to-right" evidence="9">
        <dbReference type="Rhea" id="RHEA:43129"/>
    </physiologicalReaction>
</comment>
<comment type="similarity">
    <text evidence="15">Belongs to the class I-like SAM-binding methyltransferase superfamily. TRM11 methyltransferase family.</text>
</comment>
<evidence type="ECO:0000256" key="13">
    <source>
        <dbReference type="ARBA" id="ARBA00067484"/>
    </source>
</evidence>
<proteinExistence type="inferred from homology"/>
<keyword evidence="19" id="KW-1185">Reference proteome</keyword>
<evidence type="ECO:0000259" key="17">
    <source>
        <dbReference type="Pfam" id="PF25904"/>
    </source>
</evidence>
<evidence type="ECO:0000313" key="19">
    <source>
        <dbReference type="Proteomes" id="UP001566132"/>
    </source>
</evidence>
<protein>
    <recommendedName>
        <fullName evidence="13">tRNA (guanine(10)-N(2))-methyltransferase TRMT11</fullName>
        <ecNumber evidence="12">2.1.1.214</ecNumber>
    </recommendedName>
    <alternativeName>
        <fullName evidence="14">tRNA methyltransferase 11 homolog</fullName>
    </alternativeName>
</protein>
<evidence type="ECO:0000256" key="3">
    <source>
        <dbReference type="ARBA" id="ARBA00022555"/>
    </source>
</evidence>
<keyword evidence="2" id="KW-0963">Cytoplasm</keyword>
<dbReference type="InterPro" id="IPR029063">
    <property type="entry name" value="SAM-dependent_MTases_sf"/>
</dbReference>
<dbReference type="PANTHER" id="PTHR13370:SF3">
    <property type="entry name" value="TRNA (GUANINE(10)-N2)-METHYLTRANSFERASE HOMOLOG"/>
    <property type="match status" value="1"/>
</dbReference>
<evidence type="ECO:0000256" key="2">
    <source>
        <dbReference type="ARBA" id="ARBA00022490"/>
    </source>
</evidence>
<reference evidence="18 19" key="1">
    <citation type="submission" date="2024-05" db="EMBL/GenBank/DDBJ databases">
        <title>Genetic variation in Jamaican populations of the coffee berry borer (Hypothenemus hampei).</title>
        <authorList>
            <person name="Errbii M."/>
            <person name="Myrie A."/>
        </authorList>
    </citation>
    <scope>NUCLEOTIDE SEQUENCE [LARGE SCALE GENOMIC DNA]</scope>
    <source>
        <strain evidence="18">JA-Hopewell-2020-01-JO</strain>
        <tissue evidence="18">Whole body</tissue>
    </source>
</reference>
<gene>
    <name evidence="18" type="ORF">ABEB36_012465</name>
</gene>
<dbReference type="SUPFAM" id="SSF53335">
    <property type="entry name" value="S-adenosyl-L-methionine-dependent methyltransferases"/>
    <property type="match status" value="1"/>
</dbReference>
<evidence type="ECO:0000256" key="5">
    <source>
        <dbReference type="ARBA" id="ARBA00022679"/>
    </source>
</evidence>
<dbReference type="PIRSF" id="PIRSF017259">
    <property type="entry name" value="tRNA_mtfrase_TRM11"/>
    <property type="match status" value="1"/>
</dbReference>
<dbReference type="InterPro" id="IPR002052">
    <property type="entry name" value="DNA_methylase_N6_adenine_CS"/>
</dbReference>
<dbReference type="GO" id="GO:0008033">
    <property type="term" value="P:tRNA processing"/>
    <property type="evidence" value="ECO:0007669"/>
    <property type="project" value="UniProtKB-UniRule"/>
</dbReference>
<dbReference type="InterPro" id="IPR000241">
    <property type="entry name" value="RlmKL-like_Mtase"/>
</dbReference>
<dbReference type="PRINTS" id="PR00507">
    <property type="entry name" value="N12N6MTFRASE"/>
</dbReference>
<dbReference type="Pfam" id="PF25904">
    <property type="entry name" value="Tmrp11_N"/>
    <property type="match status" value="1"/>
</dbReference>
<dbReference type="PROSITE" id="PS51627">
    <property type="entry name" value="SAM_MT_TRM11"/>
    <property type="match status" value="1"/>
</dbReference>
<name>A0ABD1EC17_HYPHA</name>
<evidence type="ECO:0000259" key="16">
    <source>
        <dbReference type="Pfam" id="PF01170"/>
    </source>
</evidence>
<comment type="subcellular location">
    <subcellularLocation>
        <location evidence="1">Cytoplasm</location>
    </subcellularLocation>
</comment>
<comment type="function">
    <text evidence="10">Catalytic subunit of the TRMT11-TRM112 methyltransferase complex, that specifically mediates the S-adenosyl-L-methionine-dependent N(2)-methylation of guanosine nucleotide at position 10 (m2G10) in tRNAs. This is one of the major tRNA (guanine-N(2))-methyltransferases.</text>
</comment>
<dbReference type="GO" id="GO:0043527">
    <property type="term" value="C:tRNA methyltransferase complex"/>
    <property type="evidence" value="ECO:0007669"/>
    <property type="project" value="UniProtKB-ARBA"/>
</dbReference>
<dbReference type="InterPro" id="IPR016691">
    <property type="entry name" value="TRMT11"/>
</dbReference>
<keyword evidence="3 15" id="KW-0820">tRNA-binding</keyword>
<evidence type="ECO:0000256" key="6">
    <source>
        <dbReference type="ARBA" id="ARBA00022691"/>
    </source>
</evidence>
<dbReference type="Proteomes" id="UP001566132">
    <property type="component" value="Unassembled WGS sequence"/>
</dbReference>
<evidence type="ECO:0000256" key="12">
    <source>
        <dbReference type="ARBA" id="ARBA00066937"/>
    </source>
</evidence>
<keyword evidence="4 15" id="KW-0489">Methyltransferase</keyword>
<dbReference type="GO" id="GO:0032259">
    <property type="term" value="P:methylation"/>
    <property type="evidence" value="ECO:0007669"/>
    <property type="project" value="UniProtKB-UniRule"/>
</dbReference>
<organism evidence="18 19">
    <name type="scientific">Hypothenemus hampei</name>
    <name type="common">Coffee berry borer</name>
    <dbReference type="NCBI Taxonomy" id="57062"/>
    <lineage>
        <taxon>Eukaryota</taxon>
        <taxon>Metazoa</taxon>
        <taxon>Ecdysozoa</taxon>
        <taxon>Arthropoda</taxon>
        <taxon>Hexapoda</taxon>
        <taxon>Insecta</taxon>
        <taxon>Pterygota</taxon>
        <taxon>Neoptera</taxon>
        <taxon>Endopterygota</taxon>
        <taxon>Coleoptera</taxon>
        <taxon>Polyphaga</taxon>
        <taxon>Cucujiformia</taxon>
        <taxon>Curculionidae</taxon>
        <taxon>Scolytinae</taxon>
        <taxon>Hypothenemus</taxon>
    </lineage>
</organism>
<dbReference type="AlphaFoldDB" id="A0ABD1EC17"/>
<dbReference type="GO" id="GO:0005737">
    <property type="term" value="C:cytoplasm"/>
    <property type="evidence" value="ECO:0007669"/>
    <property type="project" value="UniProtKB-SubCell"/>
</dbReference>
<comment type="caution">
    <text evidence="18">The sequence shown here is derived from an EMBL/GenBank/DDBJ whole genome shotgun (WGS) entry which is preliminary data.</text>
</comment>
<dbReference type="Gene3D" id="3.40.50.150">
    <property type="entry name" value="Vaccinia Virus protein VP39"/>
    <property type="match status" value="1"/>
</dbReference>
<comment type="subunit">
    <text evidence="11">Part of the heterodimeric TRMT11-TRM112 methyltransferase complex; this complex forms an active tRNA methyltransferase, where TRMT112 acts as an activator of the catalytic subunit TRMT11.</text>
</comment>
<keyword evidence="7 15" id="KW-0819">tRNA processing</keyword>
<dbReference type="CDD" id="cd02440">
    <property type="entry name" value="AdoMet_MTases"/>
    <property type="match status" value="1"/>
</dbReference>
<feature type="domain" description="Ribosomal RNA large subunit methyltransferase K/L-like methyltransferase" evidence="16">
    <location>
        <begin position="187"/>
        <end position="316"/>
    </location>
</feature>
<evidence type="ECO:0000256" key="8">
    <source>
        <dbReference type="ARBA" id="ARBA00022884"/>
    </source>
</evidence>
<keyword evidence="5 15" id="KW-0808">Transferase</keyword>
<dbReference type="EMBL" id="JBDJPC010000009">
    <property type="protein sequence ID" value="KAL1491950.1"/>
    <property type="molecule type" value="Genomic_DNA"/>
</dbReference>
<feature type="domain" description="tRNA (guanine(10)-N(2))-methyltransferase TRMT11 N-terminal" evidence="17">
    <location>
        <begin position="6"/>
        <end position="177"/>
    </location>
</feature>
<evidence type="ECO:0000256" key="10">
    <source>
        <dbReference type="ARBA" id="ARBA00056270"/>
    </source>
</evidence>
<dbReference type="PROSITE" id="PS00092">
    <property type="entry name" value="N6_MTASE"/>
    <property type="match status" value="1"/>
</dbReference>
<evidence type="ECO:0000256" key="15">
    <source>
        <dbReference type="PROSITE-ProRule" id="PRU00959"/>
    </source>
</evidence>
<evidence type="ECO:0000256" key="1">
    <source>
        <dbReference type="ARBA" id="ARBA00004496"/>
    </source>
</evidence>
<evidence type="ECO:0000256" key="7">
    <source>
        <dbReference type="ARBA" id="ARBA00022694"/>
    </source>
</evidence>
<evidence type="ECO:0000313" key="18">
    <source>
        <dbReference type="EMBL" id="KAL1491950.1"/>
    </source>
</evidence>
<dbReference type="GO" id="GO:0000049">
    <property type="term" value="F:tRNA binding"/>
    <property type="evidence" value="ECO:0007669"/>
    <property type="project" value="UniProtKB-UniRule"/>
</dbReference>
<keyword evidence="6 15" id="KW-0949">S-adenosyl-L-methionine</keyword>
<dbReference type="Pfam" id="PF01170">
    <property type="entry name" value="UPF0020"/>
    <property type="match status" value="1"/>
</dbReference>
<evidence type="ECO:0000256" key="9">
    <source>
        <dbReference type="ARBA" id="ARBA00050985"/>
    </source>
</evidence>
<evidence type="ECO:0000256" key="11">
    <source>
        <dbReference type="ARBA" id="ARBA00065434"/>
    </source>
</evidence>
<dbReference type="PANTHER" id="PTHR13370">
    <property type="entry name" value="RNA METHYLASE-RELATED"/>
    <property type="match status" value="1"/>
</dbReference>
<evidence type="ECO:0000256" key="4">
    <source>
        <dbReference type="ARBA" id="ARBA00022603"/>
    </source>
</evidence>
<accession>A0ABD1EC17</accession>
<dbReference type="InterPro" id="IPR059073">
    <property type="entry name" value="TRMT11_N"/>
</dbReference>
<dbReference type="EC" id="2.1.1.214" evidence="12"/>
<keyword evidence="8 15" id="KW-0694">RNA-binding</keyword>